<evidence type="ECO:0000313" key="1">
    <source>
        <dbReference type="EMBL" id="OGE82580.1"/>
    </source>
</evidence>
<gene>
    <name evidence="1" type="ORF">A2846_00440</name>
</gene>
<protein>
    <recommendedName>
        <fullName evidence="3">DUF3800 domain-containing protein</fullName>
    </recommendedName>
</protein>
<name>A0A1F5NZ33_9BACT</name>
<organism evidence="1 2">
    <name type="scientific">Candidatus Doudnabacteria bacterium RIFCSPHIGHO2_01_FULL_49_9</name>
    <dbReference type="NCBI Taxonomy" id="1817827"/>
    <lineage>
        <taxon>Bacteria</taxon>
        <taxon>Candidatus Doudnaibacteriota</taxon>
    </lineage>
</organism>
<dbReference type="InterPro" id="IPR024524">
    <property type="entry name" value="DUF3800"/>
</dbReference>
<dbReference type="EMBL" id="MFEN01000068">
    <property type="protein sequence ID" value="OGE82580.1"/>
    <property type="molecule type" value="Genomic_DNA"/>
</dbReference>
<reference evidence="1 2" key="1">
    <citation type="journal article" date="2016" name="Nat. Commun.">
        <title>Thousands of microbial genomes shed light on interconnected biogeochemical processes in an aquifer system.</title>
        <authorList>
            <person name="Anantharaman K."/>
            <person name="Brown C.T."/>
            <person name="Hug L.A."/>
            <person name="Sharon I."/>
            <person name="Castelle C.J."/>
            <person name="Probst A.J."/>
            <person name="Thomas B.C."/>
            <person name="Singh A."/>
            <person name="Wilkins M.J."/>
            <person name="Karaoz U."/>
            <person name="Brodie E.L."/>
            <person name="Williams K.H."/>
            <person name="Hubbard S.S."/>
            <person name="Banfield J.F."/>
        </authorList>
    </citation>
    <scope>NUCLEOTIDE SEQUENCE [LARGE SCALE GENOMIC DNA]</scope>
</reference>
<evidence type="ECO:0000313" key="2">
    <source>
        <dbReference type="Proteomes" id="UP000176339"/>
    </source>
</evidence>
<accession>A0A1F5NZ33</accession>
<dbReference type="Pfam" id="PF12686">
    <property type="entry name" value="DUF3800"/>
    <property type="match status" value="1"/>
</dbReference>
<dbReference type="Proteomes" id="UP000176339">
    <property type="component" value="Unassembled WGS sequence"/>
</dbReference>
<dbReference type="AlphaFoldDB" id="A0A1F5NZ33"/>
<comment type="caution">
    <text evidence="1">The sequence shown here is derived from an EMBL/GenBank/DDBJ whole genome shotgun (WGS) entry which is preliminary data.</text>
</comment>
<sequence length="218" mass="25846">MLYLYVDESGDLGFDFITKNPSKFFTLTILTLDNYDQDRKLAKAVKITLSRKLNPKGKRTRIVQELKGSNTTPEVKDYFYKKLKEIKFSVYSITINKKRVIQELTGQKDRLYNYITRKVLDQIPLEKSVGNAINLIVDKCKGKPEIKDFNDYIKKQLEARINPQTPLFINHLISHESAGLQVCDMFCWGIFQKYERRKDGWYSIFKERIRFDELYFNR</sequence>
<proteinExistence type="predicted"/>
<evidence type="ECO:0008006" key="3">
    <source>
        <dbReference type="Google" id="ProtNLM"/>
    </source>
</evidence>